<dbReference type="GO" id="GO:1990904">
    <property type="term" value="C:ribonucleoprotein complex"/>
    <property type="evidence" value="ECO:0007669"/>
    <property type="project" value="UniProtKB-KW"/>
</dbReference>
<evidence type="ECO:0000313" key="6">
    <source>
        <dbReference type="EMBL" id="KAG2311308.1"/>
    </source>
</evidence>
<proteinExistence type="inferred from homology"/>
<comment type="subcellular location">
    <subcellularLocation>
        <location evidence="1">Plastid</location>
    </subcellularLocation>
</comment>
<organism evidence="6 7">
    <name type="scientific">Brassica carinata</name>
    <name type="common">Ethiopian mustard</name>
    <name type="synonym">Abyssinian cabbage</name>
    <dbReference type="NCBI Taxonomy" id="52824"/>
    <lineage>
        <taxon>Eukaryota</taxon>
        <taxon>Viridiplantae</taxon>
        <taxon>Streptophyta</taxon>
        <taxon>Embryophyta</taxon>
        <taxon>Tracheophyta</taxon>
        <taxon>Spermatophyta</taxon>
        <taxon>Magnoliopsida</taxon>
        <taxon>eudicotyledons</taxon>
        <taxon>Gunneridae</taxon>
        <taxon>Pentapetalae</taxon>
        <taxon>rosids</taxon>
        <taxon>malvids</taxon>
        <taxon>Brassicales</taxon>
        <taxon>Brassicaceae</taxon>
        <taxon>Brassiceae</taxon>
        <taxon>Brassica</taxon>
    </lineage>
</organism>
<dbReference type="Pfam" id="PF00444">
    <property type="entry name" value="Ribosomal_L36"/>
    <property type="match status" value="1"/>
</dbReference>
<dbReference type="GO" id="GO:0005840">
    <property type="term" value="C:ribosome"/>
    <property type="evidence" value="ECO:0007669"/>
    <property type="project" value="UniProtKB-KW"/>
</dbReference>
<keyword evidence="4 5" id="KW-0687">Ribonucleoprotein</keyword>
<dbReference type="PANTHER" id="PTHR18804:SF17">
    <property type="entry name" value="RIBOSOMAL PROTEIN"/>
    <property type="match status" value="1"/>
</dbReference>
<dbReference type="InterPro" id="IPR052010">
    <property type="entry name" value="Ribosomal_LSU_bL36"/>
</dbReference>
<name>A0A8X7VHI2_BRACI</name>
<keyword evidence="7" id="KW-1185">Reference proteome</keyword>
<evidence type="ECO:0000256" key="5">
    <source>
        <dbReference type="RuleBase" id="RU000570"/>
    </source>
</evidence>
<protein>
    <recommendedName>
        <fullName evidence="5">Ribosomal protein</fullName>
    </recommendedName>
</protein>
<dbReference type="SUPFAM" id="SSF57840">
    <property type="entry name" value="Ribosomal protein L36"/>
    <property type="match status" value="1"/>
</dbReference>
<reference evidence="6 7" key="1">
    <citation type="submission" date="2020-02" db="EMBL/GenBank/DDBJ databases">
        <authorList>
            <person name="Ma Q."/>
            <person name="Huang Y."/>
            <person name="Song X."/>
            <person name="Pei D."/>
        </authorList>
    </citation>
    <scope>NUCLEOTIDE SEQUENCE [LARGE SCALE GENOMIC DNA]</scope>
    <source>
        <strain evidence="6">Sxm20200214</strain>
        <tissue evidence="6">Leaf</tissue>
    </source>
</reference>
<dbReference type="NCBIfam" id="TIGR01022">
    <property type="entry name" value="rpmJ_bact"/>
    <property type="match status" value="1"/>
</dbReference>
<accession>A0A8X7VHI2</accession>
<evidence type="ECO:0000256" key="3">
    <source>
        <dbReference type="ARBA" id="ARBA00022980"/>
    </source>
</evidence>
<evidence type="ECO:0000256" key="1">
    <source>
        <dbReference type="ARBA" id="ARBA00004474"/>
    </source>
</evidence>
<dbReference type="OrthoDB" id="10265903at2759"/>
<keyword evidence="3 5" id="KW-0689">Ribosomal protein</keyword>
<dbReference type="PROSITE" id="PS00828">
    <property type="entry name" value="RIBOSOMAL_L36"/>
    <property type="match status" value="1"/>
</dbReference>
<gene>
    <name evidence="6" type="ORF">Bca52824_022865</name>
</gene>
<dbReference type="Proteomes" id="UP000886595">
    <property type="component" value="Unassembled WGS sequence"/>
</dbReference>
<evidence type="ECO:0000256" key="4">
    <source>
        <dbReference type="ARBA" id="ARBA00023274"/>
    </source>
</evidence>
<sequence length="105" mass="11689">MKVKSSVKKRCESCKTVKRRGIIYVICSSNPKHKQKQGYCSIAHEGTIPTPLFDDSVSNQEVVKLPSLRVVSASLASLLHKRPEPTTIFGWRAGFASILFKQGRT</sequence>
<comment type="similarity">
    <text evidence="2 5">Belongs to the bacterial ribosomal protein bL36 family.</text>
</comment>
<dbReference type="AlphaFoldDB" id="A0A8X7VHI2"/>
<dbReference type="GO" id="GO:0009536">
    <property type="term" value="C:plastid"/>
    <property type="evidence" value="ECO:0007669"/>
    <property type="project" value="UniProtKB-SubCell"/>
</dbReference>
<dbReference type="InterPro" id="IPR000473">
    <property type="entry name" value="Ribosomal_bL36"/>
</dbReference>
<dbReference type="GO" id="GO:0003735">
    <property type="term" value="F:structural constituent of ribosome"/>
    <property type="evidence" value="ECO:0007669"/>
    <property type="project" value="InterPro"/>
</dbReference>
<dbReference type="EMBL" id="JAAMPC010000005">
    <property type="protein sequence ID" value="KAG2311308.1"/>
    <property type="molecule type" value="Genomic_DNA"/>
</dbReference>
<comment type="caution">
    <text evidence="6">The sequence shown here is derived from an EMBL/GenBank/DDBJ whole genome shotgun (WGS) entry which is preliminary data.</text>
</comment>
<dbReference type="PANTHER" id="PTHR18804">
    <property type="entry name" value="RIBOSOMAL PROTEIN"/>
    <property type="match status" value="1"/>
</dbReference>
<evidence type="ECO:0000313" key="7">
    <source>
        <dbReference type="Proteomes" id="UP000886595"/>
    </source>
</evidence>
<dbReference type="HAMAP" id="MF_00251">
    <property type="entry name" value="Ribosomal_bL36"/>
    <property type="match status" value="1"/>
</dbReference>
<evidence type="ECO:0000256" key="2">
    <source>
        <dbReference type="ARBA" id="ARBA00007645"/>
    </source>
</evidence>
<dbReference type="GO" id="GO:0006412">
    <property type="term" value="P:translation"/>
    <property type="evidence" value="ECO:0007669"/>
    <property type="project" value="InterPro"/>
</dbReference>
<dbReference type="InterPro" id="IPR035977">
    <property type="entry name" value="Ribosomal_bL36_sp"/>
</dbReference>